<proteinExistence type="predicted"/>
<dbReference type="SUPFAM" id="SSF52058">
    <property type="entry name" value="L domain-like"/>
    <property type="match status" value="1"/>
</dbReference>
<dbReference type="EMBL" id="CACVKT020004972">
    <property type="protein sequence ID" value="CAC5392384.1"/>
    <property type="molecule type" value="Genomic_DNA"/>
</dbReference>
<dbReference type="Gene3D" id="3.80.10.10">
    <property type="entry name" value="Ribonuclease Inhibitor"/>
    <property type="match status" value="1"/>
</dbReference>
<organism evidence="3 4">
    <name type="scientific">Mytilus coruscus</name>
    <name type="common">Sea mussel</name>
    <dbReference type="NCBI Taxonomy" id="42192"/>
    <lineage>
        <taxon>Eukaryota</taxon>
        <taxon>Metazoa</taxon>
        <taxon>Spiralia</taxon>
        <taxon>Lophotrochozoa</taxon>
        <taxon>Mollusca</taxon>
        <taxon>Bivalvia</taxon>
        <taxon>Autobranchia</taxon>
        <taxon>Pteriomorphia</taxon>
        <taxon>Mytilida</taxon>
        <taxon>Mytiloidea</taxon>
        <taxon>Mytilidae</taxon>
        <taxon>Mytilinae</taxon>
        <taxon>Mytilus</taxon>
    </lineage>
</organism>
<dbReference type="InterPro" id="IPR032675">
    <property type="entry name" value="LRR_dom_sf"/>
</dbReference>
<dbReference type="OrthoDB" id="1526598at2759"/>
<keyword evidence="1" id="KW-0433">Leucine-rich repeat</keyword>
<name>A0A6J8CBG8_MYTCO</name>
<dbReference type="Pfam" id="PF13855">
    <property type="entry name" value="LRR_8"/>
    <property type="match status" value="1"/>
</dbReference>
<reference evidence="3 4" key="1">
    <citation type="submission" date="2020-06" db="EMBL/GenBank/DDBJ databases">
        <authorList>
            <person name="Li R."/>
            <person name="Bekaert M."/>
        </authorList>
    </citation>
    <scope>NUCLEOTIDE SEQUENCE [LARGE SCALE GENOMIC DNA]</scope>
    <source>
        <strain evidence="4">wild</strain>
    </source>
</reference>
<evidence type="ECO:0000313" key="4">
    <source>
        <dbReference type="Proteomes" id="UP000507470"/>
    </source>
</evidence>
<keyword evidence="2" id="KW-0677">Repeat</keyword>
<dbReference type="PROSITE" id="PS51450">
    <property type="entry name" value="LRR"/>
    <property type="match status" value="3"/>
</dbReference>
<evidence type="ECO:0008006" key="5">
    <source>
        <dbReference type="Google" id="ProtNLM"/>
    </source>
</evidence>
<evidence type="ECO:0000256" key="2">
    <source>
        <dbReference type="ARBA" id="ARBA00022737"/>
    </source>
</evidence>
<gene>
    <name evidence="3" type="ORF">MCOR_27321</name>
</gene>
<accession>A0A6J8CBG8</accession>
<protein>
    <recommendedName>
        <fullName evidence="5">LRRCT domain-containing protein</fullName>
    </recommendedName>
</protein>
<dbReference type="AlphaFoldDB" id="A0A6J8CBG8"/>
<sequence length="326" mass="38131">MFKAHKEDRHPETCNMNFVCTWHREAQFNENQNIQIKELLFKRDNHQDDNAVTIIPIPYRLKTLRFQSSDSKYKIGAETFSNNKLERIDVSNNILSHLIGPLRNTKNLKYLNLSSNVCSNISTFFFSPDFNILEELLLGNNLLGLVLPSDTHGHIFQNLLNLRKLDLSENRISLLPNLIFKSQRKLEILDLSSNFLEKIDFQLSQLTNLSYLNLRNNLITLIDSHTIVEINVIADMSKNLSINLLENRLVCPCNSENFIKWICSTSVHIVNTNHNFLSIINRKTCPHEKHPRNLQKFRKRLYILRSSYFWTSCNNSFIFHCSYPGY</sequence>
<keyword evidence="4" id="KW-1185">Reference proteome</keyword>
<dbReference type="PANTHER" id="PTHR24366:SF96">
    <property type="entry name" value="LEUCINE RICH REPEAT CONTAINING 53"/>
    <property type="match status" value="1"/>
</dbReference>
<evidence type="ECO:0000313" key="3">
    <source>
        <dbReference type="EMBL" id="CAC5392384.1"/>
    </source>
</evidence>
<dbReference type="PANTHER" id="PTHR24366">
    <property type="entry name" value="IG(IMMUNOGLOBULIN) AND LRR(LEUCINE RICH REPEAT) DOMAINS"/>
    <property type="match status" value="1"/>
</dbReference>
<dbReference type="Proteomes" id="UP000507470">
    <property type="component" value="Unassembled WGS sequence"/>
</dbReference>
<dbReference type="InterPro" id="IPR001611">
    <property type="entry name" value="Leu-rich_rpt"/>
</dbReference>
<dbReference type="SMART" id="SM00369">
    <property type="entry name" value="LRR_TYP"/>
    <property type="match status" value="3"/>
</dbReference>
<dbReference type="InterPro" id="IPR003591">
    <property type="entry name" value="Leu-rich_rpt_typical-subtyp"/>
</dbReference>
<evidence type="ECO:0000256" key="1">
    <source>
        <dbReference type="ARBA" id="ARBA00022614"/>
    </source>
</evidence>